<proteinExistence type="predicted"/>
<dbReference type="GO" id="GO:0034703">
    <property type="term" value="C:cation channel complex"/>
    <property type="evidence" value="ECO:0007669"/>
    <property type="project" value="TreeGrafter"/>
</dbReference>
<reference evidence="4" key="1">
    <citation type="submission" date="2012-04" db="EMBL/GenBank/DDBJ databases">
        <title>The Genome Sequence of Loa loa.</title>
        <authorList>
            <consortium name="The Broad Institute Genome Sequencing Platform"/>
            <consortium name="Broad Institute Genome Sequencing Center for Infectious Disease"/>
            <person name="Nutman T.B."/>
            <person name="Fink D.L."/>
            <person name="Russ C."/>
            <person name="Young S."/>
            <person name="Zeng Q."/>
            <person name="Gargeya S."/>
            <person name="Alvarado L."/>
            <person name="Berlin A."/>
            <person name="Chapman S.B."/>
            <person name="Chen Z."/>
            <person name="Freedman E."/>
            <person name="Gellesch M."/>
            <person name="Goldberg J."/>
            <person name="Griggs A."/>
            <person name="Gujja S."/>
            <person name="Heilman E.R."/>
            <person name="Heiman D."/>
            <person name="Howarth C."/>
            <person name="Mehta T."/>
            <person name="Neiman D."/>
            <person name="Pearson M."/>
            <person name="Roberts A."/>
            <person name="Saif S."/>
            <person name="Shea T."/>
            <person name="Shenoy N."/>
            <person name="Sisk P."/>
            <person name="Stolte C."/>
            <person name="Sykes S."/>
            <person name="White J."/>
            <person name="Yandava C."/>
            <person name="Haas B."/>
            <person name="Henn M.R."/>
            <person name="Nusbaum C."/>
            <person name="Birren B."/>
        </authorList>
    </citation>
    <scope>NUCLEOTIDE SEQUENCE [LARGE SCALE GENOMIC DNA]</scope>
</reference>
<dbReference type="WBParaSite" id="EN70_12247">
    <property type="protein sequence ID" value="EN70_12247"/>
    <property type="gene ID" value="EN70_12247"/>
</dbReference>
<dbReference type="STRING" id="7209.A0A1I7VCD7"/>
<evidence type="ECO:0000256" key="1">
    <source>
        <dbReference type="SAM" id="MobiDB-lite"/>
    </source>
</evidence>
<dbReference type="AlphaFoldDB" id="A0A1I7VCD7"/>
<feature type="compositionally biased region" description="Basic and acidic residues" evidence="1">
    <location>
        <begin position="452"/>
        <end position="484"/>
    </location>
</feature>
<feature type="signal peptide" evidence="2">
    <location>
        <begin position="1"/>
        <end position="15"/>
    </location>
</feature>
<keyword evidence="2" id="KW-0732">Signal</keyword>
<evidence type="ECO:0000256" key="2">
    <source>
        <dbReference type="SAM" id="SignalP"/>
    </source>
</evidence>
<dbReference type="GO" id="GO:0055080">
    <property type="term" value="P:monoatomic cation homeostasis"/>
    <property type="evidence" value="ECO:0007669"/>
    <property type="project" value="TreeGrafter"/>
</dbReference>
<evidence type="ECO:0000313" key="4">
    <source>
        <dbReference type="Proteomes" id="UP000095285"/>
    </source>
</evidence>
<feature type="region of interest" description="Disordered" evidence="1">
    <location>
        <begin position="431"/>
        <end position="484"/>
    </location>
</feature>
<feature type="compositionally biased region" description="Acidic residues" evidence="1">
    <location>
        <begin position="124"/>
        <end position="135"/>
    </location>
</feature>
<feature type="domain" description="Protein UNC80 central region" evidence="3">
    <location>
        <begin position="197"/>
        <end position="487"/>
    </location>
</feature>
<reference evidence="5" key="2">
    <citation type="submission" date="2016-11" db="UniProtKB">
        <authorList>
            <consortium name="WormBaseParasite"/>
        </authorList>
    </citation>
    <scope>IDENTIFICATION</scope>
</reference>
<dbReference type="PANTHER" id="PTHR31781:SF1">
    <property type="entry name" value="PROTEIN UNC-80 HOMOLOG"/>
    <property type="match status" value="1"/>
</dbReference>
<evidence type="ECO:0000313" key="5">
    <source>
        <dbReference type="WBParaSite" id="EN70_12247"/>
    </source>
</evidence>
<feature type="compositionally biased region" description="Polar residues" evidence="1">
    <location>
        <begin position="70"/>
        <end position="81"/>
    </location>
</feature>
<evidence type="ECO:0000259" key="3">
    <source>
        <dbReference type="Pfam" id="PF19424"/>
    </source>
</evidence>
<accession>A0A1I7VCD7</accession>
<name>A0A1I7VCD7_LOALO</name>
<sequence length="540" mass="60894">MLILVNFIIIIITNANLIEFKSDNNSEDESIRSSISGTAALMHTREPASLRKGLFKKREKISNTDESDLDSSPSTPRNIQTNDEVIITSLSATSLQPFSAGKKRIGGKLHFALNLLKSVRPDNNDDNGSDIEINDDDKSQNGGISTHDERRSKGLIVQKPPSSKIVITHQKSTESMEDKQELLHPKRSSLATLNLPSRKFVNLRGIQEGVRRFAFFLETCRPGSYPDPPLLVALLDLKSPVLARASLLLECALFVNRCNKGDWPEWIRSNNACQLSAFVIGNTFGSRGTPSATRRLHMMQRAAARCFYDWGCQLGERIYKIMEANGAMVNKTPSKKADLNRHELIIHDNLEDFFDEGIVNDESGERCPPVILFLACLLLNEITAFLRETFQTIQRSRSNKGISGGTLNYDKLMSNRRWSILSNMFTLQQQQQRASSIQKSDRRISLSTNEENSSRSSHEHTEEITQQQNDKKDDDDPNGDRLSRYIDGERVISLSDQYLACKKQSMYERKTGEKCPHVRRSHTLIVPTHSMVINAIISKS</sequence>
<feature type="chain" id="PRO_5012227212" evidence="2">
    <location>
        <begin position="16"/>
        <end position="540"/>
    </location>
</feature>
<organism evidence="4 5">
    <name type="scientific">Loa loa</name>
    <name type="common">Eye worm</name>
    <name type="synonym">Filaria loa</name>
    <dbReference type="NCBI Taxonomy" id="7209"/>
    <lineage>
        <taxon>Eukaryota</taxon>
        <taxon>Metazoa</taxon>
        <taxon>Ecdysozoa</taxon>
        <taxon>Nematoda</taxon>
        <taxon>Chromadorea</taxon>
        <taxon>Rhabditida</taxon>
        <taxon>Spirurina</taxon>
        <taxon>Spiruromorpha</taxon>
        <taxon>Filarioidea</taxon>
        <taxon>Onchocercidae</taxon>
        <taxon>Loa</taxon>
    </lineage>
</organism>
<keyword evidence="4" id="KW-1185">Reference proteome</keyword>
<dbReference type="InterPro" id="IPR045852">
    <property type="entry name" value="UNC80_central"/>
</dbReference>
<feature type="region of interest" description="Disordered" evidence="1">
    <location>
        <begin position="119"/>
        <end position="159"/>
    </location>
</feature>
<dbReference type="Pfam" id="PF19424">
    <property type="entry name" value="UNC80"/>
    <property type="match status" value="1"/>
</dbReference>
<dbReference type="Proteomes" id="UP000095285">
    <property type="component" value="Unassembled WGS sequence"/>
</dbReference>
<feature type="region of interest" description="Disordered" evidence="1">
    <location>
        <begin position="52"/>
        <end position="81"/>
    </location>
</feature>
<protein>
    <submittedName>
        <fullName evidence="5">UNC80 domain-containing protein</fullName>
    </submittedName>
</protein>
<dbReference type="GO" id="GO:0030424">
    <property type="term" value="C:axon"/>
    <property type="evidence" value="ECO:0007669"/>
    <property type="project" value="TreeGrafter"/>
</dbReference>
<dbReference type="GO" id="GO:0005261">
    <property type="term" value="F:monoatomic cation channel activity"/>
    <property type="evidence" value="ECO:0007669"/>
    <property type="project" value="TreeGrafter"/>
</dbReference>
<dbReference type="PANTHER" id="PTHR31781">
    <property type="entry name" value="UNC80"/>
    <property type="match status" value="1"/>
</dbReference>